<gene>
    <name evidence="1" type="ORF">CALCODRAFT_511477</name>
</gene>
<dbReference type="Proteomes" id="UP000076842">
    <property type="component" value="Unassembled WGS sequence"/>
</dbReference>
<proteinExistence type="predicted"/>
<organism evidence="1 2">
    <name type="scientific">Calocera cornea HHB12733</name>
    <dbReference type="NCBI Taxonomy" id="1353952"/>
    <lineage>
        <taxon>Eukaryota</taxon>
        <taxon>Fungi</taxon>
        <taxon>Dikarya</taxon>
        <taxon>Basidiomycota</taxon>
        <taxon>Agaricomycotina</taxon>
        <taxon>Dacrymycetes</taxon>
        <taxon>Dacrymycetales</taxon>
        <taxon>Dacrymycetaceae</taxon>
        <taxon>Calocera</taxon>
    </lineage>
</organism>
<dbReference type="EMBL" id="KV424040">
    <property type="protein sequence ID" value="KZT53334.1"/>
    <property type="molecule type" value="Genomic_DNA"/>
</dbReference>
<dbReference type="InParanoid" id="A0A165DQT5"/>
<name>A0A165DQT5_9BASI</name>
<evidence type="ECO:0000313" key="1">
    <source>
        <dbReference type="EMBL" id="KZT53334.1"/>
    </source>
</evidence>
<reference evidence="1 2" key="1">
    <citation type="journal article" date="2016" name="Mol. Biol. Evol.">
        <title>Comparative Genomics of Early-Diverging Mushroom-Forming Fungi Provides Insights into the Origins of Lignocellulose Decay Capabilities.</title>
        <authorList>
            <person name="Nagy L.G."/>
            <person name="Riley R."/>
            <person name="Tritt A."/>
            <person name="Adam C."/>
            <person name="Daum C."/>
            <person name="Floudas D."/>
            <person name="Sun H."/>
            <person name="Yadav J.S."/>
            <person name="Pangilinan J."/>
            <person name="Larsson K.H."/>
            <person name="Matsuura K."/>
            <person name="Barry K."/>
            <person name="Labutti K."/>
            <person name="Kuo R."/>
            <person name="Ohm R.A."/>
            <person name="Bhattacharya S.S."/>
            <person name="Shirouzu T."/>
            <person name="Yoshinaga Y."/>
            <person name="Martin F.M."/>
            <person name="Grigoriev I.V."/>
            <person name="Hibbett D.S."/>
        </authorList>
    </citation>
    <scope>NUCLEOTIDE SEQUENCE [LARGE SCALE GENOMIC DNA]</scope>
    <source>
        <strain evidence="1 2">HHB12733</strain>
    </source>
</reference>
<dbReference type="AlphaFoldDB" id="A0A165DQT5"/>
<evidence type="ECO:0000313" key="2">
    <source>
        <dbReference type="Proteomes" id="UP000076842"/>
    </source>
</evidence>
<sequence length="217" mass="23445">MPEYYIRPECITGESPAARWSVFLPPILRPDFVKILRSIKGVDGTAGVTAHAGNLSISAVNAASSVYAQCTMGAPFSNHNSTTANSSLDNAGGMLKGCLRLEDLTTQLLGHKVNRRRGGVGLLLQPPHHTPGHFPFTWGKSQDTSMMTSIYNDQGDLEINGLVLSSWHLAKPALTVHTSSHPRIYIRPTDVKHISAAMGITHPGVCNILERSSLLQI</sequence>
<accession>A0A165DQT5</accession>
<protein>
    <submittedName>
        <fullName evidence="1">Uncharacterized protein</fullName>
    </submittedName>
</protein>
<keyword evidence="2" id="KW-1185">Reference proteome</keyword>